<dbReference type="KEGG" id="dca:Desca_0562"/>
<gene>
    <name evidence="2" type="ordered locus">Desca_0562</name>
</gene>
<dbReference type="Proteomes" id="UP000009226">
    <property type="component" value="Chromosome"/>
</dbReference>
<sequence length="235" mass="27356">MNKWGSITLGGQVISYLIKESKRAKNLNIKVNAVNGLEVVVPCDYPLNKVEPLLKTKEKWILEKMAVMSARGRLKPLFSEPTVLFLGKPYRLVTVFQQGQPSLELLGDKIIVILPQTRESEVKKVLEQWLRYQARCIITQRLDLIKKKLNLEYNKVFIKDQKTRWGSCSSQGNLNFNYRLVMAPLPVIDYLVTHELAHLAEMNHSKRFWSLVERVCPEYKKHRQWLKEHGSELTL</sequence>
<feature type="domain" description="YgjP-like metallopeptidase" evidence="1">
    <location>
        <begin position="25"/>
        <end position="229"/>
    </location>
</feature>
<proteinExistence type="predicted"/>
<protein>
    <recommendedName>
        <fullName evidence="1">YgjP-like metallopeptidase domain-containing protein</fullName>
    </recommendedName>
</protein>
<evidence type="ECO:0000259" key="1">
    <source>
        <dbReference type="Pfam" id="PF01863"/>
    </source>
</evidence>
<name>F6B7T0_DESCC</name>
<dbReference type="PANTHER" id="PTHR30399">
    <property type="entry name" value="UNCHARACTERIZED PROTEIN YGJP"/>
    <property type="match status" value="1"/>
</dbReference>
<reference evidence="2 3" key="1">
    <citation type="submission" date="2011-05" db="EMBL/GenBank/DDBJ databases">
        <title>Complete sequence of Desulfotomaculum carboxydivorans CO-1-SRB.</title>
        <authorList>
            <consortium name="US DOE Joint Genome Institute"/>
            <person name="Lucas S."/>
            <person name="Han J."/>
            <person name="Lapidus A."/>
            <person name="Cheng J.-F."/>
            <person name="Goodwin L."/>
            <person name="Pitluck S."/>
            <person name="Peters L."/>
            <person name="Mikhailova N."/>
            <person name="Lu M."/>
            <person name="Han C."/>
            <person name="Tapia R."/>
            <person name="Land M."/>
            <person name="Hauser L."/>
            <person name="Kyrpides N."/>
            <person name="Ivanova N."/>
            <person name="Pagani I."/>
            <person name="Stams A."/>
            <person name="Plugge C."/>
            <person name="Muyzer G."/>
            <person name="Kuever J."/>
            <person name="Parshina S."/>
            <person name="Ivanova A."/>
            <person name="Nazina T."/>
            <person name="Woyke T."/>
        </authorList>
    </citation>
    <scope>NUCLEOTIDE SEQUENCE [LARGE SCALE GENOMIC DNA]</scope>
    <source>
        <strain evidence="3">DSM 14880 / VKM B-2319 / CO-1-SRB</strain>
    </source>
</reference>
<dbReference type="PANTHER" id="PTHR30399:SF1">
    <property type="entry name" value="UTP PYROPHOSPHATASE"/>
    <property type="match status" value="1"/>
</dbReference>
<dbReference type="RefSeq" id="WP_003541481.1">
    <property type="nucleotide sequence ID" value="NC_015565.1"/>
</dbReference>
<dbReference type="Gene3D" id="3.30.2010.10">
    <property type="entry name" value="Metalloproteases ('zincins'), catalytic domain"/>
    <property type="match status" value="1"/>
</dbReference>
<keyword evidence="3" id="KW-1185">Reference proteome</keyword>
<dbReference type="EMBL" id="CP002736">
    <property type="protein sequence ID" value="AEF93452.1"/>
    <property type="molecule type" value="Genomic_DNA"/>
</dbReference>
<dbReference type="STRING" id="868595.Desca_0562"/>
<dbReference type="AlphaFoldDB" id="F6B7T0"/>
<evidence type="ECO:0000313" key="2">
    <source>
        <dbReference type="EMBL" id="AEF93452.1"/>
    </source>
</evidence>
<evidence type="ECO:0000313" key="3">
    <source>
        <dbReference type="Proteomes" id="UP000009226"/>
    </source>
</evidence>
<dbReference type="CDD" id="cd07344">
    <property type="entry name" value="M48_yhfN_like"/>
    <property type="match status" value="1"/>
</dbReference>
<dbReference type="eggNOG" id="COG1451">
    <property type="taxonomic scope" value="Bacteria"/>
</dbReference>
<dbReference type="InterPro" id="IPR053136">
    <property type="entry name" value="UTP_pyrophosphatase-like"/>
</dbReference>
<dbReference type="HOGENOM" id="CLU_065947_2_2_9"/>
<dbReference type="InterPro" id="IPR002725">
    <property type="entry name" value="YgjP-like_metallopeptidase"/>
</dbReference>
<dbReference type="Pfam" id="PF01863">
    <property type="entry name" value="YgjP-like"/>
    <property type="match status" value="1"/>
</dbReference>
<accession>F6B7T0</accession>
<organism evidence="2 3">
    <name type="scientific">Desulfotomaculum nigrificans (strain DSM 14880 / VKM B-2319 / CO-1-SRB)</name>
    <name type="common">Desulfotomaculum carboxydivorans</name>
    <dbReference type="NCBI Taxonomy" id="868595"/>
    <lineage>
        <taxon>Bacteria</taxon>
        <taxon>Bacillati</taxon>
        <taxon>Bacillota</taxon>
        <taxon>Clostridia</taxon>
        <taxon>Eubacteriales</taxon>
        <taxon>Desulfotomaculaceae</taxon>
        <taxon>Desulfotomaculum</taxon>
    </lineage>
</organism>